<proteinExistence type="predicted"/>
<sequence length="86" mass="10400">MMLFCCGHTFADEAKLGEVKGTVAEISEQMRIGENSRRWKMQGRKQTRIMKHFICRFFHAIRDYILMMFRMKFNREFIVLLRFTGE</sequence>
<dbReference type="AlphaFoldDB" id="A0A4R1QUI6"/>
<reference evidence="1 2" key="1">
    <citation type="submission" date="2019-03" db="EMBL/GenBank/DDBJ databases">
        <title>Genomic Encyclopedia of Type Strains, Phase IV (KMG-IV): sequencing the most valuable type-strain genomes for metagenomic binning, comparative biology and taxonomic classification.</title>
        <authorList>
            <person name="Goeker M."/>
        </authorList>
    </citation>
    <scope>NUCLEOTIDE SEQUENCE [LARGE SCALE GENOMIC DNA]</scope>
    <source>
        <strain evidence="1 2">DSM 100556</strain>
    </source>
</reference>
<dbReference type="Proteomes" id="UP000295718">
    <property type="component" value="Unassembled WGS sequence"/>
</dbReference>
<accession>A0A4R1QUI6</accession>
<organism evidence="1 2">
    <name type="scientific">Kineothrix alysoides</name>
    <dbReference type="NCBI Taxonomy" id="1469948"/>
    <lineage>
        <taxon>Bacteria</taxon>
        <taxon>Bacillati</taxon>
        <taxon>Bacillota</taxon>
        <taxon>Clostridia</taxon>
        <taxon>Lachnospirales</taxon>
        <taxon>Lachnospiraceae</taxon>
        <taxon>Kineothrix</taxon>
    </lineage>
</organism>
<keyword evidence="2" id="KW-1185">Reference proteome</keyword>
<name>A0A4R1QUI6_9FIRM</name>
<evidence type="ECO:0000313" key="2">
    <source>
        <dbReference type="Proteomes" id="UP000295718"/>
    </source>
</evidence>
<protein>
    <submittedName>
        <fullName evidence="1">Uncharacterized protein</fullName>
    </submittedName>
</protein>
<dbReference type="RefSeq" id="WP_031390410.1">
    <property type="nucleotide sequence ID" value="NZ_JPNB01000001.1"/>
</dbReference>
<dbReference type="STRING" id="1469948.GCA_000732725_01702"/>
<gene>
    <name evidence="1" type="ORF">EDD76_1254</name>
</gene>
<comment type="caution">
    <text evidence="1">The sequence shown here is derived from an EMBL/GenBank/DDBJ whole genome shotgun (WGS) entry which is preliminary data.</text>
</comment>
<dbReference type="EMBL" id="SLUO01000025">
    <property type="protein sequence ID" value="TCL53810.1"/>
    <property type="molecule type" value="Genomic_DNA"/>
</dbReference>
<evidence type="ECO:0000313" key="1">
    <source>
        <dbReference type="EMBL" id="TCL53810.1"/>
    </source>
</evidence>